<dbReference type="GO" id="GO:0003700">
    <property type="term" value="F:DNA-binding transcription factor activity"/>
    <property type="evidence" value="ECO:0007669"/>
    <property type="project" value="TreeGrafter"/>
</dbReference>
<sequence>MANELAASIGAAVKRLRGQRGMSATDLARRAGVSKATLSQLESGTGNPTVSTLDSLAVTLGVPLGDLIERNDVGQDTYVPARDFPDDAPHHHLIHRIPLPGGPEVWVFALPPHTTFSGVPHSAGTVESFFVLSGEVLVRTSAQNHKLSVGDYVSFDGQQPHSYQTEQQAASMLVLLSSAR</sequence>
<dbReference type="InterPro" id="IPR014710">
    <property type="entry name" value="RmlC-like_jellyroll"/>
</dbReference>
<accession>A0A7G5FGQ4</accession>
<dbReference type="InterPro" id="IPR010982">
    <property type="entry name" value="Lambda_DNA-bd_dom_sf"/>
</dbReference>
<reference evidence="3 4" key="1">
    <citation type="submission" date="2020-07" db="EMBL/GenBank/DDBJ databases">
        <title>non toxigenic Corynebacterium sp. nov from a clinical source.</title>
        <authorList>
            <person name="Bernier A.-M."/>
            <person name="Bernard K."/>
        </authorList>
    </citation>
    <scope>NUCLEOTIDE SEQUENCE [LARGE SCALE GENOMIC DNA]</scope>
    <source>
        <strain evidence="4">NML 93-0612</strain>
    </source>
</reference>
<dbReference type="InterPro" id="IPR013096">
    <property type="entry name" value="Cupin_2"/>
</dbReference>
<gene>
    <name evidence="3" type="ORF">HW450_03415</name>
</gene>
<evidence type="ECO:0000259" key="2">
    <source>
        <dbReference type="PROSITE" id="PS50943"/>
    </source>
</evidence>
<evidence type="ECO:0000313" key="3">
    <source>
        <dbReference type="EMBL" id="QMV85795.1"/>
    </source>
</evidence>
<dbReference type="Gene3D" id="2.60.120.10">
    <property type="entry name" value="Jelly Rolls"/>
    <property type="match status" value="1"/>
</dbReference>
<dbReference type="InterPro" id="IPR011051">
    <property type="entry name" value="RmlC_Cupin_sf"/>
</dbReference>
<dbReference type="GO" id="GO:0005829">
    <property type="term" value="C:cytosol"/>
    <property type="evidence" value="ECO:0007669"/>
    <property type="project" value="TreeGrafter"/>
</dbReference>
<dbReference type="SUPFAM" id="SSF47413">
    <property type="entry name" value="lambda repressor-like DNA-binding domains"/>
    <property type="match status" value="1"/>
</dbReference>
<keyword evidence="4" id="KW-1185">Reference proteome</keyword>
<proteinExistence type="predicted"/>
<evidence type="ECO:0000256" key="1">
    <source>
        <dbReference type="ARBA" id="ARBA00023125"/>
    </source>
</evidence>
<dbReference type="InterPro" id="IPR001387">
    <property type="entry name" value="Cro/C1-type_HTH"/>
</dbReference>
<dbReference type="SMART" id="SM00530">
    <property type="entry name" value="HTH_XRE"/>
    <property type="match status" value="1"/>
</dbReference>
<evidence type="ECO:0000313" key="4">
    <source>
        <dbReference type="Proteomes" id="UP000515570"/>
    </source>
</evidence>
<dbReference type="PROSITE" id="PS50943">
    <property type="entry name" value="HTH_CROC1"/>
    <property type="match status" value="1"/>
</dbReference>
<dbReference type="SUPFAM" id="SSF51182">
    <property type="entry name" value="RmlC-like cupins"/>
    <property type="match status" value="1"/>
</dbReference>
<organism evidence="3 4">
    <name type="scientific">Corynebacterium hindlerae</name>
    <dbReference type="NCBI Taxonomy" id="699041"/>
    <lineage>
        <taxon>Bacteria</taxon>
        <taxon>Bacillati</taxon>
        <taxon>Actinomycetota</taxon>
        <taxon>Actinomycetes</taxon>
        <taxon>Mycobacteriales</taxon>
        <taxon>Corynebacteriaceae</taxon>
        <taxon>Corynebacterium</taxon>
    </lineage>
</organism>
<dbReference type="EMBL" id="CP059833">
    <property type="protein sequence ID" value="QMV85795.1"/>
    <property type="molecule type" value="Genomic_DNA"/>
</dbReference>
<protein>
    <submittedName>
        <fullName evidence="3">Helix-turn-helix transcriptional regulator</fullName>
    </submittedName>
</protein>
<dbReference type="CDD" id="cd02209">
    <property type="entry name" value="cupin_XRE_C"/>
    <property type="match status" value="1"/>
</dbReference>
<dbReference type="Pfam" id="PF01381">
    <property type="entry name" value="HTH_3"/>
    <property type="match status" value="1"/>
</dbReference>
<dbReference type="PANTHER" id="PTHR46797">
    <property type="entry name" value="HTH-TYPE TRANSCRIPTIONAL REGULATOR"/>
    <property type="match status" value="1"/>
</dbReference>
<dbReference type="Gene3D" id="1.10.260.40">
    <property type="entry name" value="lambda repressor-like DNA-binding domains"/>
    <property type="match status" value="1"/>
</dbReference>
<feature type="domain" description="HTH cro/C1-type" evidence="2">
    <location>
        <begin position="13"/>
        <end position="67"/>
    </location>
</feature>
<dbReference type="Pfam" id="PF07883">
    <property type="entry name" value="Cupin_2"/>
    <property type="match status" value="1"/>
</dbReference>
<dbReference type="Proteomes" id="UP000515570">
    <property type="component" value="Chromosome"/>
</dbReference>
<dbReference type="GO" id="GO:0003677">
    <property type="term" value="F:DNA binding"/>
    <property type="evidence" value="ECO:0007669"/>
    <property type="project" value="UniProtKB-KW"/>
</dbReference>
<dbReference type="RefSeq" id="WP_182386612.1">
    <property type="nucleotide sequence ID" value="NZ_CP059833.1"/>
</dbReference>
<dbReference type="InterPro" id="IPR050807">
    <property type="entry name" value="TransReg_Diox_bact_type"/>
</dbReference>
<dbReference type="AlphaFoldDB" id="A0A7G5FGQ4"/>
<dbReference type="PANTHER" id="PTHR46797:SF1">
    <property type="entry name" value="METHYLPHOSPHONATE SYNTHASE"/>
    <property type="match status" value="1"/>
</dbReference>
<name>A0A7G5FGQ4_9CORY</name>
<dbReference type="CDD" id="cd00093">
    <property type="entry name" value="HTH_XRE"/>
    <property type="match status" value="1"/>
</dbReference>
<keyword evidence="1" id="KW-0238">DNA-binding</keyword>